<feature type="transmembrane region" description="Helical" evidence="1">
    <location>
        <begin position="149"/>
        <end position="174"/>
    </location>
</feature>
<dbReference type="AlphaFoldDB" id="I0GQC1"/>
<dbReference type="Proteomes" id="UP000007887">
    <property type="component" value="Chromosome"/>
</dbReference>
<keyword evidence="1" id="KW-0472">Membrane</keyword>
<dbReference type="HOGENOM" id="CLU_1123897_0_0_9"/>
<name>I0GQC1_SELRL</name>
<dbReference type="RefSeq" id="WP_014424395.1">
    <property type="nucleotide sequence ID" value="NC_017068.1"/>
</dbReference>
<reference evidence="2 3" key="1">
    <citation type="submission" date="2011-10" db="EMBL/GenBank/DDBJ databases">
        <title>Whole genome sequence of Selenomonas ruminantium subsp. lactilytica TAM6421.</title>
        <authorList>
            <person name="Oguchi A."/>
            <person name="Ankai A."/>
            <person name="Kaneko J."/>
            <person name="Yamada-Narita S."/>
            <person name="Fukui S."/>
            <person name="Takahashi M."/>
            <person name="Onodera T."/>
            <person name="Kojima S."/>
            <person name="Fushimi T."/>
            <person name="Abe N."/>
            <person name="Kamio Y."/>
            <person name="Yamazaki S."/>
            <person name="Fujita N."/>
        </authorList>
    </citation>
    <scope>NUCLEOTIDE SEQUENCE [LARGE SCALE GENOMIC DNA]</scope>
    <source>
        <strain evidence="3">NBRC 103574 / TAM6421</strain>
    </source>
</reference>
<protein>
    <submittedName>
        <fullName evidence="2">Uncharacterized protein</fullName>
    </submittedName>
</protein>
<keyword evidence="1" id="KW-0812">Transmembrane</keyword>
<proteinExistence type="predicted"/>
<organism evidence="2 3">
    <name type="scientific">Selenomonas ruminantium subsp. lactilytica (strain NBRC 103574 / TAM6421)</name>
    <dbReference type="NCBI Taxonomy" id="927704"/>
    <lineage>
        <taxon>Bacteria</taxon>
        <taxon>Bacillati</taxon>
        <taxon>Bacillota</taxon>
        <taxon>Negativicutes</taxon>
        <taxon>Selenomonadales</taxon>
        <taxon>Selenomonadaceae</taxon>
        <taxon>Selenomonas</taxon>
    </lineage>
</organism>
<evidence type="ECO:0000313" key="3">
    <source>
        <dbReference type="Proteomes" id="UP000007887"/>
    </source>
</evidence>
<gene>
    <name evidence="2" type="ordered locus">SELR_12500</name>
</gene>
<sequence>MKNEKEITIEYCIDKKKMCCITSIVVLLLVSSLYQAEIIVGGYAYIPFLLYVIFKCIIARGHWSKWHEKLHKEGFYFKNNNGDVIIHAGKIYTKCKDVISFIKCLKGLLIDKRCYTKRKSSISIKNYMMRLLAGKRYYTKCKDVPVNNYIIGLLAPLAMYMSLYLLWGGIMIVFRDNFNISIYLYYFLIFTILNPAVFGFTEFMFDIWVAGKLFLATMNNKKFNVRTPKHYRYGYILTPRLSTEENL</sequence>
<dbReference type="PATRIC" id="fig|927704.6.peg.1285"/>
<feature type="transmembrane region" description="Helical" evidence="1">
    <location>
        <begin position="180"/>
        <end position="205"/>
    </location>
</feature>
<feature type="transmembrane region" description="Helical" evidence="1">
    <location>
        <begin position="45"/>
        <end position="63"/>
    </location>
</feature>
<dbReference type="KEGG" id="sri:SELR_12500"/>
<accession>I0GQC1</accession>
<evidence type="ECO:0000313" key="2">
    <source>
        <dbReference type="EMBL" id="BAL82958.1"/>
    </source>
</evidence>
<evidence type="ECO:0000256" key="1">
    <source>
        <dbReference type="SAM" id="Phobius"/>
    </source>
</evidence>
<dbReference type="EMBL" id="AP012292">
    <property type="protein sequence ID" value="BAL82958.1"/>
    <property type="molecule type" value="Genomic_DNA"/>
</dbReference>
<keyword evidence="1" id="KW-1133">Transmembrane helix</keyword>